<gene>
    <name evidence="4" type="ORF">FEN17_00765</name>
</gene>
<dbReference type="AlphaFoldDB" id="A0A5R9L1I3"/>
<dbReference type="InterPro" id="IPR036388">
    <property type="entry name" value="WH-like_DNA-bd_sf"/>
</dbReference>
<keyword evidence="3" id="KW-1133">Transmembrane helix</keyword>
<dbReference type="SUPFAM" id="SSF48452">
    <property type="entry name" value="TPR-like"/>
    <property type="match status" value="2"/>
</dbReference>
<dbReference type="SUPFAM" id="SSF46894">
    <property type="entry name" value="C-terminal effector domain of the bipartite response regulators"/>
    <property type="match status" value="1"/>
</dbReference>
<feature type="transmembrane region" description="Helical" evidence="3">
    <location>
        <begin position="387"/>
        <end position="408"/>
    </location>
</feature>
<feature type="coiled-coil region" evidence="2">
    <location>
        <begin position="414"/>
        <end position="441"/>
    </location>
</feature>
<feature type="repeat" description="TPR" evidence="1">
    <location>
        <begin position="238"/>
        <end position="271"/>
    </location>
</feature>
<sequence length="590" mass="66953">MRITLYLLLIITFPVFGQSQRADSLENLLNKTTVDTTKIDLLVELAMEVWSSAPEKTLASAEKVLAISKKIDYPKGEAAGEHVLGVYYWQKNNYPEALAHYSKSEEISRKNDYKTGIGKAIFSAGIIYGEQGNYSQALENYLRALAIFQELKDEKRSAGILNSIGNVHKNQKNYDVALDFYQKAQQIWSRLGDQKSIAGSYNNIATIYIKKKNFGPALESAKKGLALFEQMKDSNGQIICHNNLGEIYFQKGEYASANAEYEKALEINKEFQRKPLMVSSYNGLGHVYSKTNQYPKALSSYHLAEDLAKTNGIRPALQVAYEGLATVYGKTGSFANAFHYQELATTLKDSLFNEENTIKMTNLRVHYENERKETEIKLLQQEKDLGYATRNTIVIGLAAVLVLVALAFNRQRLKVRKDKELHAAQQTLADIERESSLEKEQHLRTELELRNKALTTHTLNLIQKNSILEDIRQTVSLALKSGQRDENTPLFSKLINLIDYSFNLDKDWDEFKTYFEGVHPDFFTKLKKSNPELSAGELRLCALVRLNLNLKESATLLSISPDSVKTARHRLRKKLKMGEDDNLLDYLMAI</sequence>
<evidence type="ECO:0000256" key="1">
    <source>
        <dbReference type="PROSITE-ProRule" id="PRU00339"/>
    </source>
</evidence>
<evidence type="ECO:0000256" key="2">
    <source>
        <dbReference type="SAM" id="Coils"/>
    </source>
</evidence>
<reference evidence="4 5" key="1">
    <citation type="submission" date="2019-05" db="EMBL/GenBank/DDBJ databases">
        <authorList>
            <person name="Qu J.-H."/>
        </authorList>
    </citation>
    <scope>NUCLEOTIDE SEQUENCE [LARGE SCALE GENOMIC DNA]</scope>
    <source>
        <strain evidence="4 5">T17</strain>
    </source>
</reference>
<protein>
    <submittedName>
        <fullName evidence="4">Tetratricopeptide repeat protein</fullName>
    </submittedName>
</protein>
<keyword evidence="1" id="KW-0802">TPR repeat</keyword>
<name>A0A5R9L1I3_9BACT</name>
<evidence type="ECO:0000313" key="5">
    <source>
        <dbReference type="Proteomes" id="UP000306402"/>
    </source>
</evidence>
<evidence type="ECO:0000313" key="4">
    <source>
        <dbReference type="EMBL" id="TLV02205.1"/>
    </source>
</evidence>
<dbReference type="PANTHER" id="PTHR10098">
    <property type="entry name" value="RAPSYN-RELATED"/>
    <property type="match status" value="1"/>
</dbReference>
<dbReference type="GO" id="GO:0003677">
    <property type="term" value="F:DNA binding"/>
    <property type="evidence" value="ECO:0007669"/>
    <property type="project" value="InterPro"/>
</dbReference>
<keyword evidence="3" id="KW-0812">Transmembrane</keyword>
<dbReference type="OrthoDB" id="1523128at2"/>
<dbReference type="Gene3D" id="1.10.10.10">
    <property type="entry name" value="Winged helix-like DNA-binding domain superfamily/Winged helix DNA-binding domain"/>
    <property type="match status" value="1"/>
</dbReference>
<feature type="repeat" description="TPR" evidence="1">
    <location>
        <begin position="278"/>
        <end position="311"/>
    </location>
</feature>
<comment type="caution">
    <text evidence="4">The sequence shown here is derived from an EMBL/GenBank/DDBJ whole genome shotgun (WGS) entry which is preliminary data.</text>
</comment>
<dbReference type="EMBL" id="VCEJ01000002">
    <property type="protein sequence ID" value="TLV02205.1"/>
    <property type="molecule type" value="Genomic_DNA"/>
</dbReference>
<dbReference type="SMART" id="SM00028">
    <property type="entry name" value="TPR"/>
    <property type="match status" value="6"/>
</dbReference>
<dbReference type="PROSITE" id="PS50005">
    <property type="entry name" value="TPR"/>
    <property type="match status" value="3"/>
</dbReference>
<dbReference type="Pfam" id="PF13424">
    <property type="entry name" value="TPR_12"/>
    <property type="match status" value="3"/>
</dbReference>
<dbReference type="GO" id="GO:0006355">
    <property type="term" value="P:regulation of DNA-templated transcription"/>
    <property type="evidence" value="ECO:0007669"/>
    <property type="project" value="InterPro"/>
</dbReference>
<dbReference type="InterPro" id="IPR016032">
    <property type="entry name" value="Sig_transdc_resp-reg_C-effctor"/>
</dbReference>
<keyword evidence="2" id="KW-0175">Coiled coil</keyword>
<keyword evidence="5" id="KW-1185">Reference proteome</keyword>
<dbReference type="InterPro" id="IPR011990">
    <property type="entry name" value="TPR-like_helical_dom_sf"/>
</dbReference>
<accession>A0A5R9L1I3</accession>
<evidence type="ECO:0000256" key="3">
    <source>
        <dbReference type="SAM" id="Phobius"/>
    </source>
</evidence>
<feature type="repeat" description="TPR" evidence="1">
    <location>
        <begin position="118"/>
        <end position="151"/>
    </location>
</feature>
<proteinExistence type="predicted"/>
<dbReference type="PANTHER" id="PTHR10098:SF108">
    <property type="entry name" value="TETRATRICOPEPTIDE REPEAT PROTEIN 28"/>
    <property type="match status" value="1"/>
</dbReference>
<dbReference type="Gene3D" id="1.25.40.10">
    <property type="entry name" value="Tetratricopeptide repeat domain"/>
    <property type="match status" value="3"/>
</dbReference>
<dbReference type="InterPro" id="IPR019734">
    <property type="entry name" value="TPR_rpt"/>
</dbReference>
<dbReference type="Proteomes" id="UP000306402">
    <property type="component" value="Unassembled WGS sequence"/>
</dbReference>
<keyword evidence="3" id="KW-0472">Membrane</keyword>
<organism evidence="4 5">
    <name type="scientific">Dyadobacter luticola</name>
    <dbReference type="NCBI Taxonomy" id="1979387"/>
    <lineage>
        <taxon>Bacteria</taxon>
        <taxon>Pseudomonadati</taxon>
        <taxon>Bacteroidota</taxon>
        <taxon>Cytophagia</taxon>
        <taxon>Cytophagales</taxon>
        <taxon>Spirosomataceae</taxon>
        <taxon>Dyadobacter</taxon>
    </lineage>
</organism>